<comment type="similarity">
    <text evidence="1">Belongs to the prefoldin subunit alpha family.</text>
</comment>
<dbReference type="GO" id="GO:0006457">
    <property type="term" value="P:protein folding"/>
    <property type="evidence" value="ECO:0007669"/>
    <property type="project" value="InterPro"/>
</dbReference>
<keyword evidence="2" id="KW-0175">Coiled coil</keyword>
<dbReference type="GO" id="GO:1990115">
    <property type="term" value="P:RNA polymerase III assembly"/>
    <property type="evidence" value="ECO:0007669"/>
    <property type="project" value="TreeGrafter"/>
</dbReference>
<evidence type="ECO:0000256" key="1">
    <source>
        <dbReference type="ARBA" id="ARBA00010048"/>
    </source>
</evidence>
<dbReference type="PANTHER" id="PTHR12674:SF2">
    <property type="entry name" value="PREFOLDIN SUBUNIT 5"/>
    <property type="match status" value="1"/>
</dbReference>
<dbReference type="Gene3D" id="1.10.287.370">
    <property type="match status" value="2"/>
</dbReference>
<dbReference type="Pfam" id="PF02996">
    <property type="entry name" value="Prefoldin"/>
    <property type="match status" value="1"/>
</dbReference>
<dbReference type="GO" id="GO:0016272">
    <property type="term" value="C:prefoldin complex"/>
    <property type="evidence" value="ECO:0007669"/>
    <property type="project" value="InterPro"/>
</dbReference>
<reference evidence="3" key="1">
    <citation type="submission" date="2021-06" db="EMBL/GenBank/DDBJ databases">
        <authorList>
            <person name="Kallberg Y."/>
            <person name="Tangrot J."/>
            <person name="Rosling A."/>
        </authorList>
    </citation>
    <scope>NUCLEOTIDE SEQUENCE</scope>
    <source>
        <strain evidence="3">AZ414A</strain>
    </source>
</reference>
<dbReference type="GO" id="GO:0005737">
    <property type="term" value="C:cytoplasm"/>
    <property type="evidence" value="ECO:0007669"/>
    <property type="project" value="TreeGrafter"/>
</dbReference>
<protein>
    <submittedName>
        <fullName evidence="3">2149_t:CDS:1</fullName>
    </submittedName>
</protein>
<dbReference type="EMBL" id="CAJVPK010000816">
    <property type="protein sequence ID" value="CAG8551290.1"/>
    <property type="molecule type" value="Genomic_DNA"/>
</dbReference>
<dbReference type="GO" id="GO:0051082">
    <property type="term" value="F:unfolded protein binding"/>
    <property type="evidence" value="ECO:0007669"/>
    <property type="project" value="InterPro"/>
</dbReference>
<dbReference type="InterPro" id="IPR009053">
    <property type="entry name" value="Prefoldin"/>
</dbReference>
<feature type="coiled-coil region" evidence="2">
    <location>
        <begin position="89"/>
        <end position="116"/>
    </location>
</feature>
<evidence type="ECO:0000256" key="2">
    <source>
        <dbReference type="SAM" id="Coils"/>
    </source>
</evidence>
<comment type="caution">
    <text evidence="3">The sequence shown here is derived from an EMBL/GenBank/DDBJ whole genome shotgun (WGS) entry which is preliminary data.</text>
</comment>
<dbReference type="CDD" id="cd23157">
    <property type="entry name" value="Prefoldin_5"/>
    <property type="match status" value="1"/>
</dbReference>
<feature type="coiled-coil region" evidence="2">
    <location>
        <begin position="9"/>
        <end position="43"/>
    </location>
</feature>
<dbReference type="InterPro" id="IPR004127">
    <property type="entry name" value="Prefoldin_subunit_alpha"/>
</dbReference>
<dbReference type="GO" id="GO:1990114">
    <property type="term" value="P:RNA polymerase II core complex assembly"/>
    <property type="evidence" value="ECO:0007669"/>
    <property type="project" value="TreeGrafter"/>
</dbReference>
<sequence>MTSPKQQTIELTDLDLAQLTEVRKQLEEELNHLTNSFGKLKQAQTRFQDCIESVESIKSGTAGELIETNKVIVDVGTGYYVEKSFDDAVKFYTEKVEFIKKNLDKLQQTVTSKQNNLRVTVDVIQMKLSQGVASSSKS</sequence>
<dbReference type="Proteomes" id="UP000789706">
    <property type="component" value="Unassembled WGS sequence"/>
</dbReference>
<accession>A0A9N9FPP4</accession>
<dbReference type="GO" id="GO:1990113">
    <property type="term" value="P:RNA polymerase I assembly"/>
    <property type="evidence" value="ECO:0007669"/>
    <property type="project" value="TreeGrafter"/>
</dbReference>
<dbReference type="InterPro" id="IPR011599">
    <property type="entry name" value="PFD_alpha_archaea"/>
</dbReference>
<keyword evidence="4" id="KW-1185">Reference proteome</keyword>
<dbReference type="SUPFAM" id="SSF46579">
    <property type="entry name" value="Prefoldin"/>
    <property type="match status" value="1"/>
</dbReference>
<proteinExistence type="inferred from homology"/>
<evidence type="ECO:0000313" key="4">
    <source>
        <dbReference type="Proteomes" id="UP000789706"/>
    </source>
</evidence>
<dbReference type="AlphaFoldDB" id="A0A9N9FPP4"/>
<dbReference type="OrthoDB" id="10267474at2759"/>
<evidence type="ECO:0000313" key="3">
    <source>
        <dbReference type="EMBL" id="CAG8551290.1"/>
    </source>
</evidence>
<gene>
    <name evidence="3" type="ORF">DEBURN_LOCUS7111</name>
</gene>
<name>A0A9N9FPP4_9GLOM</name>
<organism evidence="3 4">
    <name type="scientific">Diversispora eburnea</name>
    <dbReference type="NCBI Taxonomy" id="1213867"/>
    <lineage>
        <taxon>Eukaryota</taxon>
        <taxon>Fungi</taxon>
        <taxon>Fungi incertae sedis</taxon>
        <taxon>Mucoromycota</taxon>
        <taxon>Glomeromycotina</taxon>
        <taxon>Glomeromycetes</taxon>
        <taxon>Diversisporales</taxon>
        <taxon>Diversisporaceae</taxon>
        <taxon>Diversispora</taxon>
    </lineage>
</organism>
<dbReference type="PANTHER" id="PTHR12674">
    <property type="entry name" value="PREFOLDIN SUBUNIT 5"/>
    <property type="match status" value="1"/>
</dbReference>